<evidence type="ECO:0000313" key="2">
    <source>
        <dbReference type="Proteomes" id="UP000799772"/>
    </source>
</evidence>
<name>A0A9P4IKZ2_9PEZI</name>
<protein>
    <submittedName>
        <fullName evidence="1">Uncharacterized protein</fullName>
    </submittedName>
</protein>
<accession>A0A9P4IKZ2</accession>
<dbReference type="Proteomes" id="UP000799772">
    <property type="component" value="Unassembled WGS sequence"/>
</dbReference>
<dbReference type="AlphaFoldDB" id="A0A9P4IKZ2"/>
<comment type="caution">
    <text evidence="1">The sequence shown here is derived from an EMBL/GenBank/DDBJ whole genome shotgun (WGS) entry which is preliminary data.</text>
</comment>
<evidence type="ECO:0000313" key="1">
    <source>
        <dbReference type="EMBL" id="KAF2103461.1"/>
    </source>
</evidence>
<reference evidence="1" key="1">
    <citation type="journal article" date="2020" name="Stud. Mycol.">
        <title>101 Dothideomycetes genomes: a test case for predicting lifestyles and emergence of pathogens.</title>
        <authorList>
            <person name="Haridas S."/>
            <person name="Albert R."/>
            <person name="Binder M."/>
            <person name="Bloem J."/>
            <person name="Labutti K."/>
            <person name="Salamov A."/>
            <person name="Andreopoulos B."/>
            <person name="Baker S."/>
            <person name="Barry K."/>
            <person name="Bills G."/>
            <person name="Bluhm B."/>
            <person name="Cannon C."/>
            <person name="Castanera R."/>
            <person name="Culley D."/>
            <person name="Daum C."/>
            <person name="Ezra D."/>
            <person name="Gonzalez J."/>
            <person name="Henrissat B."/>
            <person name="Kuo A."/>
            <person name="Liang C."/>
            <person name="Lipzen A."/>
            <person name="Lutzoni F."/>
            <person name="Magnuson J."/>
            <person name="Mondo S."/>
            <person name="Nolan M."/>
            <person name="Ohm R."/>
            <person name="Pangilinan J."/>
            <person name="Park H.-J."/>
            <person name="Ramirez L."/>
            <person name="Alfaro M."/>
            <person name="Sun H."/>
            <person name="Tritt A."/>
            <person name="Yoshinaga Y."/>
            <person name="Zwiers L.-H."/>
            <person name="Turgeon B."/>
            <person name="Goodwin S."/>
            <person name="Spatafora J."/>
            <person name="Crous P."/>
            <person name="Grigoriev I."/>
        </authorList>
    </citation>
    <scope>NUCLEOTIDE SEQUENCE</scope>
    <source>
        <strain evidence="1">CBS 133067</strain>
    </source>
</reference>
<sequence length="159" mass="17861">MTAAAIMQKPACFTRFIRTRLRCLASLKDENGNTLLFAVTACMTHPFYSYVQDEIFDTAFSHIVNALVRYGVDKDACVSGTYPWELKPRSSLEKAVDFVLNPVNRGLRPDVVLLEGGCCPPPSSTSFESRENGVDIKRILPILGQYPDYEEGDYFHDID</sequence>
<keyword evidence="2" id="KW-1185">Reference proteome</keyword>
<proteinExistence type="predicted"/>
<organism evidence="1 2">
    <name type="scientific">Rhizodiscina lignyota</name>
    <dbReference type="NCBI Taxonomy" id="1504668"/>
    <lineage>
        <taxon>Eukaryota</taxon>
        <taxon>Fungi</taxon>
        <taxon>Dikarya</taxon>
        <taxon>Ascomycota</taxon>
        <taxon>Pezizomycotina</taxon>
        <taxon>Dothideomycetes</taxon>
        <taxon>Pleosporomycetidae</taxon>
        <taxon>Aulographales</taxon>
        <taxon>Rhizodiscinaceae</taxon>
        <taxon>Rhizodiscina</taxon>
    </lineage>
</organism>
<gene>
    <name evidence="1" type="ORF">NA57DRAFT_52979</name>
</gene>
<dbReference type="EMBL" id="ML978122">
    <property type="protein sequence ID" value="KAF2103461.1"/>
    <property type="molecule type" value="Genomic_DNA"/>
</dbReference>